<dbReference type="InterPro" id="IPR046341">
    <property type="entry name" value="SET_dom_sf"/>
</dbReference>
<dbReference type="GO" id="GO:0008276">
    <property type="term" value="F:protein methyltransferase activity"/>
    <property type="evidence" value="ECO:0007669"/>
    <property type="project" value="UniProtKB-ARBA"/>
</dbReference>
<dbReference type="Gene3D" id="2.170.270.10">
    <property type="entry name" value="SET domain"/>
    <property type="match status" value="7"/>
</dbReference>
<dbReference type="Pfam" id="PF00856">
    <property type="entry name" value="SET"/>
    <property type="match status" value="6"/>
</dbReference>
<dbReference type="GO" id="GO:0008270">
    <property type="term" value="F:zinc ion binding"/>
    <property type="evidence" value="ECO:0007669"/>
    <property type="project" value="UniProtKB-KW"/>
</dbReference>
<dbReference type="CDD" id="cd20071">
    <property type="entry name" value="SET_SMYD"/>
    <property type="match status" value="6"/>
</dbReference>
<dbReference type="SUPFAM" id="SSF82199">
    <property type="entry name" value="SET domain"/>
    <property type="match status" value="8"/>
</dbReference>
<feature type="domain" description="MYND-type" evidence="6">
    <location>
        <begin position="2247"/>
        <end position="2285"/>
    </location>
</feature>
<feature type="domain" description="MYND-type" evidence="6">
    <location>
        <begin position="2646"/>
        <end position="2684"/>
    </location>
</feature>
<dbReference type="PANTHER" id="PTHR12197:SF251">
    <property type="entry name" value="EG:BACR7C10.4 PROTEIN"/>
    <property type="match status" value="1"/>
</dbReference>
<feature type="domain" description="MYND-type" evidence="6">
    <location>
        <begin position="1081"/>
        <end position="1119"/>
    </location>
</feature>
<sequence>MRSLIQPSFATEKHRLIDGSDVSLNDIKVDTTCVDATDERRREFEASQQVLKELRVRYEPEEVIHWMSFLYSCEPLTFIRCGHYMSASIGMAVYLQHRSLRHSCQPNSALIYSGRGQSLQLRAMRPIAATEDITISRVLFLESDRTYRENVLKQWSIVCECDKCVHHLDRRVDYEIFESGHLFPVRVFTFGQQFMDHLRKLLADLDVIFGDFHPIKTKYLNLIVLNVHNCPQLPESMLNELTANLMKAINITCPADGPVRARFSQTFHVLQLSANVKHQSINCETLYGQLFHTISPSLPTQDFVSQLDPIITSVVKMPTKLSKPLSPGDVITEDIPLIHILYNKSKDKYCDNCFKQSDQLKRCAKCLHMYYCSKECQKNDWKYHKNECPLLRHEIPELLLSNDWLRLWFRFYLSVKKIPTFATEKHRLIDGSEVSLRDIKVDDIHFEAINGRRHKALHKVLVELGVRHKPEEVIHWVSFLDSCNPLIPMGSFTEVELSLEPIGIGLYLQNRFIRHSCQPNSALIHNFTDYKHLSMQLRAMRPIAAGEEITISHVPLHINRTDRLYELKRWSMVCECDKCVHHSDRDVDYQRLETGPLFPIHVFTFGAQFNDYLWKLLADLDIVFGDFFPLKTIVHNCPQLTKCVFNELIAKLVKAIDITCLADGPLMASFMQTFHILQLSANVRQMPPKLSKPLSPGDVITEDIPLIHVLAVEFKDFYCDNCLKKSDQLKNCSKCLRFHYCCIECQKNDWKYHKNECPLYQKKWSTLEAANMRTRFMLRLYLSVQNIPTFATEKHRLIDGSDVSLNDLKDNAIDSNGEKSVLKYTAKVFNKCGIKYGREELEEWFALMSGRWYDIQCGRPGYVETVATGIYLQTSTLKHSCRPNSCFISRFNGHVIELRAMRSIAPGEDITISFVDLLQNKADRQEVLKSMSIDCECEKCVANTDGHIDYRRLQPEYIQSMNFNNEYGIASAAELGAKFRSILADLDVVYGDYHPFRTHALVIYTSVLKTCRSAPDSLLEEFRDMTAKALEVTNCKDTHESNHEISEMSPKLSKPLSPGDVITEDLPIIHVLAVEFKDLYCDNCLKKSDQLKNCSKCLRFHYCCEECQKNDWKYHKNECPLYQKKWSTLEAANMRTRFMLRLYLSVQNIPTFATEKHRLFDGSDVSLNDLKDKAIDLSGDKSVLKSICKVFMKCGIKYGREELEQWFALMTGRWYDIKCGQPGDIDIVATGLYLQTSTLKHSCRPNSCCISRFNEFIDNPITGHVIELRAMRSIAPGEEITISRVDLVQNKRQRQKALKSISIDCECEKCVAISDRNVDYLRLQPEYIQLMRRAGSQSSYERMFRTVVAHLDVVYGDYHPLRTRTLLTCFKQLQACRSPVDPLYREVMQMTSDALAVTSCKGCPFQDHFMQCILQGMRIVSPKDYNDLHGLPNSSDDNRVQLQCGCCYLHKLRDTLRTTLSYHKSIASNTRHCHTIGVNNTIREMSPKLSKPLSPGDVITEDMPIIHVLAVEFKDNYCDNCLKKSNRLKNCSKCLRFHYCDKECQKNDWKYHKNECPLYWKKWSTLEAANMRTRFLLRLYLSVQNIPTFATEKHRLFDGSEVSLKDIKDKAIDSNGDKSVLKSIRKVFMKCGIKCEVLEEWLALMSGRWYDIQCGRPGYIETVATGLYLQMSTLKHSCRPNSCCISRFNGHTVELRAMRSIAPGEEITISRVDLCLNKADRQRDLKMISIDCECEKCMDNTDGHIDYRRLQPEYIQSVIFNDAYGTVSAVKLDANLRTILADLDVVFGDYYPFRTQALIIYSNALKTCRSAPDSLRKEVRDMTEKALDVTNEMSPKLSKPLSPGDVITEDIPIVHSIVDDFKDKYCDNCVQRSDQLKRCSKCLHMYYCSKECQKNDWKYHKNECSVYRKKWSTLESVNMRIRFWLRLYLSVQNIPTFATKKYRLFDGSDVSLNDIKDNAIDSNGDNDDIELFETICELFTELGVDYVCEELMQWSPLMNSYNLYYLQCGAAGSVATVALCLNLQTLTLSHSCRPNSCCISRFNGHTVELRAMRSIAPGEEITVSRVDLKMDPKEKQLALKSMSIDCQCVKCVDNTDRDVDYRRLQPDVDKSVLSGFKSSAQLETYLRSLLKDLDVVYGDYHPLKTMTLINYTLVYIHYLMSRRSAPDSLFKEIRDLTEKALKVTNWKDCPFKTRFYYNLNLFCKTNSNFIIREMSPKLSKPLSPGDVITEDTPIVHTLELKSKGKYCDNCIKRSDQLKSCPFCLYMFYCGKKCLNNDWKYHKYECPVYRPNWPMITKPVLKSVRLWLRLYLSVQNIPTFATEKHRLFDGSEVSLNDIKDKTTIKDNEYKSLFETICDLLKALALPYDRQHFHQWFAFMMNIGWYDIVCGDAEGVSAVATALFPVMSTLSHSCQPNSAYIYKYDGRVIELRAMRSIAPGEEITICFGDPLLNQSERRAELKSQGIDCQCVKCVDNTDRDVDYKRLKSYVNTSVISGLVADGQLETYLRSLLADLDVVYGDYEPYKTFALYYCFNDLRQHLVDSRSAPDRLFNEVRDMTAKALDVTTGDGSPFKRRFYHQSINCETLYGQLIHTISPSLLTQDITQSDQITQSVMSPKLSKPLLPGDVITQDMPIIHVIHNESKWKYCDNCVQRSDRFRRCPDCQHMYYCNKECQKNDWKYHKNECPLYRNEWSTLEAVRIRFWLRLYRLY</sequence>
<protein>
    <submittedName>
        <fullName evidence="7">Uncharacterized protein</fullName>
    </submittedName>
</protein>
<dbReference type="InterPro" id="IPR050869">
    <property type="entry name" value="H3K4_H4K5_MeTrfase"/>
</dbReference>
<dbReference type="GO" id="GO:0008170">
    <property type="term" value="F:N-methyltransferase activity"/>
    <property type="evidence" value="ECO:0007669"/>
    <property type="project" value="UniProtKB-ARBA"/>
</dbReference>
<evidence type="ECO:0000259" key="6">
    <source>
        <dbReference type="PROSITE" id="PS50865"/>
    </source>
</evidence>
<dbReference type="PROSITE" id="PS50280">
    <property type="entry name" value="SET"/>
    <property type="match status" value="4"/>
</dbReference>
<reference evidence="7" key="1">
    <citation type="submission" date="2020-11" db="EMBL/GenBank/DDBJ databases">
        <authorList>
            <person name="Tran Van P."/>
        </authorList>
    </citation>
    <scope>NUCLEOTIDE SEQUENCE</scope>
</reference>
<dbReference type="SUPFAM" id="SSF144232">
    <property type="entry name" value="HIT/MYND zinc finger-like"/>
    <property type="match status" value="4"/>
</dbReference>
<feature type="domain" description="MYND-type" evidence="6">
    <location>
        <begin position="1518"/>
        <end position="1556"/>
    </location>
</feature>
<keyword evidence="8" id="KW-1185">Reference proteome</keyword>
<dbReference type="Gene3D" id="1.10.220.160">
    <property type="match status" value="6"/>
</dbReference>
<accession>A0A7R9KKT6</accession>
<feature type="non-terminal residue" evidence="7">
    <location>
        <position position="2709"/>
    </location>
</feature>
<dbReference type="Gene3D" id="6.10.140.2220">
    <property type="match status" value="7"/>
</dbReference>
<evidence type="ECO:0000259" key="5">
    <source>
        <dbReference type="PROSITE" id="PS50280"/>
    </source>
</evidence>
<keyword evidence="3" id="KW-0862">Zinc</keyword>
<dbReference type="PROSITE" id="PS50865">
    <property type="entry name" value="ZF_MYND_2"/>
    <property type="match status" value="7"/>
</dbReference>
<dbReference type="GO" id="GO:0005634">
    <property type="term" value="C:nucleus"/>
    <property type="evidence" value="ECO:0007669"/>
    <property type="project" value="TreeGrafter"/>
</dbReference>
<gene>
    <name evidence="7" type="ORF">OSB1V03_LOCUS4120</name>
</gene>
<dbReference type="OrthoDB" id="6486983at2759"/>
<keyword evidence="2 4" id="KW-0863">Zinc-finger</keyword>
<dbReference type="EMBL" id="OC856382">
    <property type="protein sequence ID" value="CAD7623668.1"/>
    <property type="molecule type" value="Genomic_DNA"/>
</dbReference>
<evidence type="ECO:0000256" key="3">
    <source>
        <dbReference type="ARBA" id="ARBA00022833"/>
    </source>
</evidence>
<dbReference type="PROSITE" id="PS01360">
    <property type="entry name" value="ZF_MYND_1"/>
    <property type="match status" value="7"/>
</dbReference>
<proteinExistence type="predicted"/>
<feature type="domain" description="SET" evidence="5">
    <location>
        <begin position="432"/>
        <end position="554"/>
    </location>
</feature>
<dbReference type="InterPro" id="IPR001214">
    <property type="entry name" value="SET_dom"/>
</dbReference>
<feature type="domain" description="SET" evidence="5">
    <location>
        <begin position="2330"/>
        <end position="2446"/>
    </location>
</feature>
<dbReference type="EMBL" id="CAJPIZ010001807">
    <property type="protein sequence ID" value="CAG2104098.1"/>
    <property type="molecule type" value="Genomic_DNA"/>
</dbReference>
<feature type="domain" description="MYND-type" evidence="6">
    <location>
        <begin position="1866"/>
        <end position="1904"/>
    </location>
</feature>
<dbReference type="Proteomes" id="UP000759131">
    <property type="component" value="Unassembled WGS sequence"/>
</dbReference>
<feature type="domain" description="MYND-type" evidence="6">
    <location>
        <begin position="350"/>
        <end position="388"/>
    </location>
</feature>
<dbReference type="InterPro" id="IPR002893">
    <property type="entry name" value="Znf_MYND"/>
</dbReference>
<dbReference type="Pfam" id="PF01753">
    <property type="entry name" value="zf-MYND"/>
    <property type="match status" value="7"/>
</dbReference>
<feature type="domain" description="SET" evidence="5">
    <location>
        <begin position="1948"/>
        <end position="2066"/>
    </location>
</feature>
<feature type="domain" description="SET" evidence="5">
    <location>
        <begin position="1246"/>
        <end position="1712"/>
    </location>
</feature>
<dbReference type="GO" id="GO:0008757">
    <property type="term" value="F:S-adenosylmethionine-dependent methyltransferase activity"/>
    <property type="evidence" value="ECO:0007669"/>
    <property type="project" value="UniProtKB-ARBA"/>
</dbReference>
<dbReference type="PANTHER" id="PTHR12197">
    <property type="entry name" value="HISTONE-LYSINE N-METHYLTRANSFERASE SMYD"/>
    <property type="match status" value="1"/>
</dbReference>
<organism evidence="7">
    <name type="scientific">Medioppia subpectinata</name>
    <dbReference type="NCBI Taxonomy" id="1979941"/>
    <lineage>
        <taxon>Eukaryota</taxon>
        <taxon>Metazoa</taxon>
        <taxon>Ecdysozoa</taxon>
        <taxon>Arthropoda</taxon>
        <taxon>Chelicerata</taxon>
        <taxon>Arachnida</taxon>
        <taxon>Acari</taxon>
        <taxon>Acariformes</taxon>
        <taxon>Sarcoptiformes</taxon>
        <taxon>Oribatida</taxon>
        <taxon>Brachypylina</taxon>
        <taxon>Oppioidea</taxon>
        <taxon>Oppiidae</taxon>
        <taxon>Medioppia</taxon>
    </lineage>
</organism>
<evidence type="ECO:0000313" key="8">
    <source>
        <dbReference type="Proteomes" id="UP000759131"/>
    </source>
</evidence>
<evidence type="ECO:0000256" key="4">
    <source>
        <dbReference type="PROSITE-ProRule" id="PRU00134"/>
    </source>
</evidence>
<feature type="domain" description="MYND-type" evidence="6">
    <location>
        <begin position="719"/>
        <end position="757"/>
    </location>
</feature>
<evidence type="ECO:0000256" key="1">
    <source>
        <dbReference type="ARBA" id="ARBA00022723"/>
    </source>
</evidence>
<keyword evidence="1" id="KW-0479">Metal-binding</keyword>
<evidence type="ECO:0000313" key="7">
    <source>
        <dbReference type="EMBL" id="CAD7623668.1"/>
    </source>
</evidence>
<name>A0A7R9KKT6_9ACAR</name>
<evidence type="ECO:0000256" key="2">
    <source>
        <dbReference type="ARBA" id="ARBA00022771"/>
    </source>
</evidence>